<dbReference type="EMBL" id="MN894889">
    <property type="protein sequence ID" value="QLG05457.1"/>
    <property type="molecule type" value="Genomic_DNA"/>
</dbReference>
<evidence type="ECO:0000313" key="1">
    <source>
        <dbReference type="EMBL" id="QLG05457.1"/>
    </source>
</evidence>
<accession>A0A7S5YCF2</accession>
<reference evidence="1" key="1">
    <citation type="submission" date="2019-12" db="EMBL/GenBank/DDBJ databases">
        <title>Compelete sequence of pSE5369-NR.</title>
        <authorList>
            <person name="Zhou D."/>
        </authorList>
    </citation>
    <scope>NUCLEOTIDE SEQUENCE</scope>
    <source>
        <strain evidence="1">SE5369</strain>
        <plasmid evidence="1">pSE5369-NR</plasmid>
    </source>
</reference>
<keyword evidence="1" id="KW-0614">Plasmid</keyword>
<geneLocation type="plasmid" evidence="1">
    <name>pSE5369-NR</name>
</geneLocation>
<proteinExistence type="predicted"/>
<name>A0A7S5YCF2_PSEAI</name>
<organism evidence="1">
    <name type="scientific">Pseudomonas aeruginosa</name>
    <dbReference type="NCBI Taxonomy" id="287"/>
    <lineage>
        <taxon>Bacteria</taxon>
        <taxon>Pseudomonadati</taxon>
        <taxon>Pseudomonadota</taxon>
        <taxon>Gammaproteobacteria</taxon>
        <taxon>Pseudomonadales</taxon>
        <taxon>Pseudomonadaceae</taxon>
        <taxon>Pseudomonas</taxon>
    </lineage>
</organism>
<dbReference type="AlphaFoldDB" id="A0A7S5YCF2"/>
<protein>
    <submittedName>
        <fullName evidence="1">Uncharacterized protein</fullName>
    </submittedName>
</protein>
<sequence>MPLRLKSQVICWVLLRGSLPSHPATIRSTGYQGRTCLAEQLHVTV</sequence>